<dbReference type="Pfam" id="PF02604">
    <property type="entry name" value="PhdYeFM_antitox"/>
    <property type="match status" value="1"/>
</dbReference>
<reference evidence="5 6" key="1">
    <citation type="submission" date="2019-06" db="EMBL/GenBank/DDBJ databases">
        <title>Rhodococcus spaelei sp. nov., isolated from a cave.</title>
        <authorList>
            <person name="Lee S.D."/>
        </authorList>
    </citation>
    <scope>NUCLEOTIDE SEQUENCE [LARGE SCALE GENOMIC DNA]</scope>
    <source>
        <strain evidence="5 6">C9-5</strain>
    </source>
</reference>
<dbReference type="InterPro" id="IPR013538">
    <property type="entry name" value="ASHA1/2-like_C"/>
</dbReference>
<feature type="domain" description="Activator of Hsp90 ATPase homologue 1/2-like C-terminal" evidence="4">
    <location>
        <begin position="72"/>
        <end position="162"/>
    </location>
</feature>
<evidence type="ECO:0000313" key="5">
    <source>
        <dbReference type="EMBL" id="TQF66004.1"/>
    </source>
</evidence>
<dbReference type="NCBIfam" id="TIGR01552">
    <property type="entry name" value="phd_fam"/>
    <property type="match status" value="1"/>
</dbReference>
<proteinExistence type="inferred from homology"/>
<evidence type="ECO:0000256" key="1">
    <source>
        <dbReference type="ARBA" id="ARBA00006817"/>
    </source>
</evidence>
<dbReference type="SUPFAM" id="SSF55961">
    <property type="entry name" value="Bet v1-like"/>
    <property type="match status" value="1"/>
</dbReference>
<dbReference type="RefSeq" id="WP_142102223.1">
    <property type="nucleotide sequence ID" value="NZ_VIGH01000009.1"/>
</dbReference>
<keyword evidence="6" id="KW-1185">Reference proteome</keyword>
<evidence type="ECO:0000256" key="3">
    <source>
        <dbReference type="RuleBase" id="RU362080"/>
    </source>
</evidence>
<dbReference type="AlphaFoldDB" id="A0A541B126"/>
<organism evidence="5 6">
    <name type="scientific">Rhodococcus spelaei</name>
    <dbReference type="NCBI Taxonomy" id="2546320"/>
    <lineage>
        <taxon>Bacteria</taxon>
        <taxon>Bacillati</taxon>
        <taxon>Actinomycetota</taxon>
        <taxon>Actinomycetes</taxon>
        <taxon>Mycobacteriales</taxon>
        <taxon>Nocardiaceae</taxon>
        <taxon>Rhodococcus</taxon>
    </lineage>
</organism>
<comment type="caution">
    <text evidence="5">The sequence shown here is derived from an EMBL/GenBank/DDBJ whole genome shotgun (WGS) entry which is preliminary data.</text>
</comment>
<dbReference type="Proteomes" id="UP000316256">
    <property type="component" value="Unassembled WGS sequence"/>
</dbReference>
<comment type="similarity">
    <text evidence="1">Belongs to the AHA1 family.</text>
</comment>
<evidence type="ECO:0000313" key="6">
    <source>
        <dbReference type="Proteomes" id="UP000316256"/>
    </source>
</evidence>
<comment type="similarity">
    <text evidence="2 3">Belongs to the phD/YefM antitoxin family.</text>
</comment>
<dbReference type="SUPFAM" id="SSF143120">
    <property type="entry name" value="YefM-like"/>
    <property type="match status" value="1"/>
</dbReference>
<dbReference type="Gene3D" id="3.30.530.20">
    <property type="match status" value="1"/>
</dbReference>
<evidence type="ECO:0000256" key="2">
    <source>
        <dbReference type="ARBA" id="ARBA00009981"/>
    </source>
</evidence>
<dbReference type="Pfam" id="PF08327">
    <property type="entry name" value="AHSA1"/>
    <property type="match status" value="1"/>
</dbReference>
<accession>A0A541B126</accession>
<dbReference type="InterPro" id="IPR006442">
    <property type="entry name" value="Antitoxin_Phd/YefM"/>
</dbReference>
<sequence>MTTTTVPFGAVRAQLRELVSRVAYGGERITITRNGSPAAALVSLDDLRLLEALAEGAPPESADPDESIAIHATLRDVWTALTKPGPRARWWPGFLLDGYPDGDAEIDWDKRRGKVLECVEGETVLMVWGWRAEDTMPRIEVRIDFAVDGEVVTVRIRQEGPGQKPEYWRERLEAWRVHVEAEQDAPARPAA</sequence>
<dbReference type="EMBL" id="VIGH01000009">
    <property type="protein sequence ID" value="TQF66004.1"/>
    <property type="molecule type" value="Genomic_DNA"/>
</dbReference>
<dbReference type="Gene3D" id="3.40.1620.10">
    <property type="entry name" value="YefM-like domain"/>
    <property type="match status" value="1"/>
</dbReference>
<comment type="function">
    <text evidence="3">Antitoxin component of a type II toxin-antitoxin (TA) system.</text>
</comment>
<evidence type="ECO:0000259" key="4">
    <source>
        <dbReference type="Pfam" id="PF08327"/>
    </source>
</evidence>
<gene>
    <name evidence="5" type="ORF">FK531_19220</name>
</gene>
<dbReference type="InterPro" id="IPR036165">
    <property type="entry name" value="YefM-like_sf"/>
</dbReference>
<dbReference type="InterPro" id="IPR023393">
    <property type="entry name" value="START-like_dom_sf"/>
</dbReference>
<protein>
    <recommendedName>
        <fullName evidence="3">Antitoxin</fullName>
    </recommendedName>
</protein>
<name>A0A541B126_9NOCA</name>
<dbReference type="OrthoDB" id="488160at2"/>
<dbReference type="CDD" id="cd07814">
    <property type="entry name" value="SRPBCC_CalC_Aha1-like"/>
    <property type="match status" value="1"/>
</dbReference>